<organism evidence="2 3">
    <name type="scientific">Psophocarpus tetragonolobus</name>
    <name type="common">Winged bean</name>
    <name type="synonym">Dolichos tetragonolobus</name>
    <dbReference type="NCBI Taxonomy" id="3891"/>
    <lineage>
        <taxon>Eukaryota</taxon>
        <taxon>Viridiplantae</taxon>
        <taxon>Streptophyta</taxon>
        <taxon>Embryophyta</taxon>
        <taxon>Tracheophyta</taxon>
        <taxon>Spermatophyta</taxon>
        <taxon>Magnoliopsida</taxon>
        <taxon>eudicotyledons</taxon>
        <taxon>Gunneridae</taxon>
        <taxon>Pentapetalae</taxon>
        <taxon>rosids</taxon>
        <taxon>fabids</taxon>
        <taxon>Fabales</taxon>
        <taxon>Fabaceae</taxon>
        <taxon>Papilionoideae</taxon>
        <taxon>50 kb inversion clade</taxon>
        <taxon>NPAAA clade</taxon>
        <taxon>indigoferoid/millettioid clade</taxon>
        <taxon>Phaseoleae</taxon>
        <taxon>Psophocarpus</taxon>
    </lineage>
</organism>
<dbReference type="EMBL" id="JAYMYS010000006">
    <property type="protein sequence ID" value="KAK7388638.1"/>
    <property type="molecule type" value="Genomic_DNA"/>
</dbReference>
<accession>A0AAN9S6R4</accession>
<sequence>MLIPNNGLDTLYSESTANTASTLLAFSWIAPFVAFSSLQLPTAQASKRNQTQCCSSIPSAWIINIRTDFQVSCPSMTMVWTSRAKRARNDQEKSTSKKNGSKQNKYEQIISPAEVLDYTRYFSNERQMKPYLADFARRTLVEPKIMDCLFFESSGFEFVNLLKYQGLDKFLSLDGTYFPDIVKVFYGNYQRVCSEVKNIKMRVKPRDWLTISHLKYQGHKLDFSNLGVWENYDCDIALATMVRPGQEVVQCRRHFCDVGYQTITSNQLAKLHMPAHDEVQGQTQDALPYGILITKIMEHHSINLVTEVKVSPGWASNFKKRSLKKLTIKIVNGMWQIGDGGVNKQEEHGKEEAGSKGEEPDAPQVTPDHDILNRIFNGIQGILHSLDGLTITMHDLEQKVDNKFDAFGKRLGDLEHLYHRRQSE</sequence>
<comment type="caution">
    <text evidence="2">The sequence shown here is derived from an EMBL/GenBank/DDBJ whole genome shotgun (WGS) entry which is preliminary data.</text>
</comment>
<evidence type="ECO:0000256" key="1">
    <source>
        <dbReference type="SAM" id="MobiDB-lite"/>
    </source>
</evidence>
<proteinExistence type="predicted"/>
<gene>
    <name evidence="2" type="ORF">VNO78_23460</name>
</gene>
<feature type="region of interest" description="Disordered" evidence="1">
    <location>
        <begin position="339"/>
        <end position="368"/>
    </location>
</feature>
<name>A0AAN9S6R4_PSOTE</name>
<feature type="region of interest" description="Disordered" evidence="1">
    <location>
        <begin position="84"/>
        <end position="105"/>
    </location>
</feature>
<dbReference type="Proteomes" id="UP001386955">
    <property type="component" value="Unassembled WGS sequence"/>
</dbReference>
<reference evidence="2 3" key="1">
    <citation type="submission" date="2024-01" db="EMBL/GenBank/DDBJ databases">
        <title>The genomes of 5 underutilized Papilionoideae crops provide insights into root nodulation and disease resistanc.</title>
        <authorList>
            <person name="Jiang F."/>
        </authorList>
    </citation>
    <scope>NUCLEOTIDE SEQUENCE [LARGE SCALE GENOMIC DNA]</scope>
    <source>
        <strain evidence="2">DUOXIRENSHENG_FW03</strain>
        <tissue evidence="2">Leaves</tissue>
    </source>
</reference>
<evidence type="ECO:0000313" key="2">
    <source>
        <dbReference type="EMBL" id="KAK7388638.1"/>
    </source>
</evidence>
<feature type="compositionally biased region" description="Basic and acidic residues" evidence="1">
    <location>
        <begin position="344"/>
        <end position="359"/>
    </location>
</feature>
<protein>
    <submittedName>
        <fullName evidence="2">Uncharacterized protein</fullName>
    </submittedName>
</protein>
<keyword evidence="3" id="KW-1185">Reference proteome</keyword>
<dbReference type="AlphaFoldDB" id="A0AAN9S6R4"/>
<evidence type="ECO:0000313" key="3">
    <source>
        <dbReference type="Proteomes" id="UP001386955"/>
    </source>
</evidence>